<feature type="chain" id="PRO_5002276587" description="Secreted protein" evidence="1">
    <location>
        <begin position="18"/>
        <end position="123"/>
    </location>
</feature>
<keyword evidence="1" id="KW-0732">Signal</keyword>
<dbReference type="Gramene" id="OBART08G10390.1">
    <property type="protein sequence ID" value="OBART08G10390.1"/>
    <property type="gene ID" value="OBART08G10390"/>
</dbReference>
<reference evidence="2" key="2">
    <citation type="submission" date="2015-03" db="UniProtKB">
        <authorList>
            <consortium name="EnsemblPlants"/>
        </authorList>
    </citation>
    <scope>IDENTIFICATION</scope>
</reference>
<feature type="signal peptide" evidence="1">
    <location>
        <begin position="1"/>
        <end position="17"/>
    </location>
</feature>
<evidence type="ECO:0000313" key="2">
    <source>
        <dbReference type="EnsemblPlants" id="OBART08G10390.1"/>
    </source>
</evidence>
<dbReference type="EnsemblPlants" id="OBART08G10390.1">
    <property type="protein sequence ID" value="OBART08G10390.1"/>
    <property type="gene ID" value="OBART08G10390"/>
</dbReference>
<sequence>MVVPYLARAVLATLARAFVPCCPGVWQTLCDVSSFTVRLHRLFGIIYLNDCRDRVTVIVMRSTTPSHASTTTLRHPMRVLRSSYLPNFGYIDHGYSTHGFIDHGSRLLRSSYIDYGTKGYHPY</sequence>
<dbReference type="AlphaFoldDB" id="A0A0D3GYW9"/>
<protein>
    <recommendedName>
        <fullName evidence="4">Secreted protein</fullName>
    </recommendedName>
</protein>
<evidence type="ECO:0008006" key="4">
    <source>
        <dbReference type="Google" id="ProtNLM"/>
    </source>
</evidence>
<evidence type="ECO:0000313" key="3">
    <source>
        <dbReference type="Proteomes" id="UP000026960"/>
    </source>
</evidence>
<dbReference type="PaxDb" id="65489-OBART08G10390.1"/>
<dbReference type="HOGENOM" id="CLU_114296_1_0_1"/>
<evidence type="ECO:0000256" key="1">
    <source>
        <dbReference type="SAM" id="SignalP"/>
    </source>
</evidence>
<name>A0A0D3GYW9_9ORYZ</name>
<dbReference type="Proteomes" id="UP000026960">
    <property type="component" value="Chromosome 8"/>
</dbReference>
<reference evidence="2" key="1">
    <citation type="journal article" date="2009" name="Rice">
        <title>De Novo Next Generation Sequencing of Plant Genomes.</title>
        <authorList>
            <person name="Rounsley S."/>
            <person name="Marri P.R."/>
            <person name="Yu Y."/>
            <person name="He R."/>
            <person name="Sisneros N."/>
            <person name="Goicoechea J.L."/>
            <person name="Lee S.J."/>
            <person name="Angelova A."/>
            <person name="Kudrna D."/>
            <person name="Luo M."/>
            <person name="Affourtit J."/>
            <person name="Desany B."/>
            <person name="Knight J."/>
            <person name="Niazi F."/>
            <person name="Egholm M."/>
            <person name="Wing R.A."/>
        </authorList>
    </citation>
    <scope>NUCLEOTIDE SEQUENCE [LARGE SCALE GENOMIC DNA]</scope>
    <source>
        <strain evidence="2">cv. IRGC 105608</strain>
    </source>
</reference>
<proteinExistence type="predicted"/>
<keyword evidence="3" id="KW-1185">Reference proteome</keyword>
<accession>A0A0D3GYW9</accession>
<organism evidence="2">
    <name type="scientific">Oryza barthii</name>
    <dbReference type="NCBI Taxonomy" id="65489"/>
    <lineage>
        <taxon>Eukaryota</taxon>
        <taxon>Viridiplantae</taxon>
        <taxon>Streptophyta</taxon>
        <taxon>Embryophyta</taxon>
        <taxon>Tracheophyta</taxon>
        <taxon>Spermatophyta</taxon>
        <taxon>Magnoliopsida</taxon>
        <taxon>Liliopsida</taxon>
        <taxon>Poales</taxon>
        <taxon>Poaceae</taxon>
        <taxon>BOP clade</taxon>
        <taxon>Oryzoideae</taxon>
        <taxon>Oryzeae</taxon>
        <taxon>Oryzinae</taxon>
        <taxon>Oryza</taxon>
    </lineage>
</organism>